<comment type="caution">
    <text evidence="11">The sequence shown here is derived from an EMBL/GenBank/DDBJ whole genome shotgun (WGS) entry which is preliminary data.</text>
</comment>
<feature type="region of interest" description="Disordered" evidence="7">
    <location>
        <begin position="504"/>
        <end position="548"/>
    </location>
</feature>
<dbReference type="Pfam" id="PF23598">
    <property type="entry name" value="LRR_14"/>
    <property type="match status" value="1"/>
</dbReference>
<comment type="similarity">
    <text evidence="1">Belongs to the disease resistance NB-LRR family.</text>
</comment>
<dbReference type="EMBL" id="BQKI01000005">
    <property type="protein sequence ID" value="GJM94456.1"/>
    <property type="molecule type" value="Genomic_DNA"/>
</dbReference>
<dbReference type="GO" id="GO:0000166">
    <property type="term" value="F:nucleotide binding"/>
    <property type="evidence" value="ECO:0007669"/>
    <property type="project" value="UniProtKB-KW"/>
</dbReference>
<dbReference type="SUPFAM" id="SSF52058">
    <property type="entry name" value="L domain-like"/>
    <property type="match status" value="1"/>
</dbReference>
<evidence type="ECO:0000256" key="6">
    <source>
        <dbReference type="ARBA" id="ARBA00023054"/>
    </source>
</evidence>
<dbReference type="Gene3D" id="1.10.10.10">
    <property type="entry name" value="Winged helix-like DNA-binding domain superfamily/Winged helix DNA-binding domain"/>
    <property type="match status" value="1"/>
</dbReference>
<dbReference type="SUPFAM" id="SSF52540">
    <property type="entry name" value="P-loop containing nucleoside triphosphate hydrolases"/>
    <property type="match status" value="1"/>
</dbReference>
<evidence type="ECO:0000259" key="9">
    <source>
        <dbReference type="Pfam" id="PF23559"/>
    </source>
</evidence>
<dbReference type="InterPro" id="IPR032675">
    <property type="entry name" value="LRR_dom_sf"/>
</dbReference>
<feature type="domain" description="Disease resistance R13L4/SHOC-2-like LRR" evidence="10">
    <location>
        <begin position="871"/>
        <end position="972"/>
    </location>
</feature>
<evidence type="ECO:0000259" key="10">
    <source>
        <dbReference type="Pfam" id="PF23598"/>
    </source>
</evidence>
<dbReference type="Gene3D" id="3.80.10.10">
    <property type="entry name" value="Ribonuclease Inhibitor"/>
    <property type="match status" value="1"/>
</dbReference>
<dbReference type="AlphaFoldDB" id="A0AAV5C8M0"/>
<dbReference type="Proteomes" id="UP001054889">
    <property type="component" value="Unassembled WGS sequence"/>
</dbReference>
<gene>
    <name evidence="11" type="primary">ga11099</name>
    <name evidence="11" type="ORF">PR202_ga11099</name>
</gene>
<dbReference type="InterPro" id="IPR058922">
    <property type="entry name" value="WHD_DRP"/>
</dbReference>
<feature type="compositionally biased region" description="Basic and acidic residues" evidence="7">
    <location>
        <begin position="536"/>
        <end position="548"/>
    </location>
</feature>
<name>A0AAV5C8M0_ELECO</name>
<feature type="compositionally biased region" description="Polar residues" evidence="7">
    <location>
        <begin position="286"/>
        <end position="300"/>
    </location>
</feature>
<reference evidence="11" key="1">
    <citation type="journal article" date="2018" name="DNA Res.">
        <title>Multiple hybrid de novo genome assembly of finger millet, an orphan allotetraploid crop.</title>
        <authorList>
            <person name="Hatakeyama M."/>
            <person name="Aluri S."/>
            <person name="Balachadran M.T."/>
            <person name="Sivarajan S.R."/>
            <person name="Patrignani A."/>
            <person name="Gruter S."/>
            <person name="Poveda L."/>
            <person name="Shimizu-Inatsugi R."/>
            <person name="Baeten J."/>
            <person name="Francoijs K.J."/>
            <person name="Nataraja K.N."/>
            <person name="Reddy Y.A.N."/>
            <person name="Phadnis S."/>
            <person name="Ravikumar R.L."/>
            <person name="Schlapbach R."/>
            <person name="Sreeman S.M."/>
            <person name="Shimizu K.K."/>
        </authorList>
    </citation>
    <scope>NUCLEOTIDE SEQUENCE</scope>
</reference>
<dbReference type="InterPro" id="IPR055414">
    <property type="entry name" value="LRR_R13L4/SHOC2-like"/>
</dbReference>
<evidence type="ECO:0000256" key="3">
    <source>
        <dbReference type="ARBA" id="ARBA00022737"/>
    </source>
</evidence>
<evidence type="ECO:0000256" key="1">
    <source>
        <dbReference type="ARBA" id="ARBA00008894"/>
    </source>
</evidence>
<keyword evidence="4" id="KW-0547">Nucleotide-binding</keyword>
<keyword evidence="2" id="KW-0433">Leucine-rich repeat</keyword>
<reference evidence="11" key="2">
    <citation type="submission" date="2021-12" db="EMBL/GenBank/DDBJ databases">
        <title>Resequencing data analysis of finger millet.</title>
        <authorList>
            <person name="Hatakeyama M."/>
            <person name="Aluri S."/>
            <person name="Balachadran M.T."/>
            <person name="Sivarajan S.R."/>
            <person name="Poveda L."/>
            <person name="Shimizu-Inatsugi R."/>
            <person name="Schlapbach R."/>
            <person name="Sreeman S.M."/>
            <person name="Shimizu K.K."/>
        </authorList>
    </citation>
    <scope>NUCLEOTIDE SEQUENCE</scope>
</reference>
<dbReference type="InterPro" id="IPR044974">
    <property type="entry name" value="Disease_R_plants"/>
</dbReference>
<feature type="region of interest" description="Disordered" evidence="7">
    <location>
        <begin position="286"/>
        <end position="317"/>
    </location>
</feature>
<dbReference type="InterPro" id="IPR041118">
    <property type="entry name" value="Rx_N"/>
</dbReference>
<dbReference type="GO" id="GO:0098542">
    <property type="term" value="P:defense response to other organism"/>
    <property type="evidence" value="ECO:0007669"/>
    <property type="project" value="TreeGrafter"/>
</dbReference>
<keyword evidence="3" id="KW-0677">Repeat</keyword>
<feature type="domain" description="Disease resistance N-terminal" evidence="8">
    <location>
        <begin position="6"/>
        <end position="86"/>
    </location>
</feature>
<feature type="compositionally biased region" description="Basic and acidic residues" evidence="7">
    <location>
        <begin position="301"/>
        <end position="317"/>
    </location>
</feature>
<dbReference type="PANTHER" id="PTHR23155">
    <property type="entry name" value="DISEASE RESISTANCE PROTEIN RP"/>
    <property type="match status" value="1"/>
</dbReference>
<dbReference type="InterPro" id="IPR036388">
    <property type="entry name" value="WH-like_DNA-bd_sf"/>
</dbReference>
<keyword evidence="12" id="KW-1185">Reference proteome</keyword>
<proteinExistence type="inferred from homology"/>
<evidence type="ECO:0000313" key="12">
    <source>
        <dbReference type="Proteomes" id="UP001054889"/>
    </source>
</evidence>
<dbReference type="CDD" id="cd14798">
    <property type="entry name" value="RX-CC_like"/>
    <property type="match status" value="1"/>
</dbReference>
<dbReference type="Pfam" id="PF18052">
    <property type="entry name" value="Rx_N"/>
    <property type="match status" value="1"/>
</dbReference>
<evidence type="ECO:0000256" key="2">
    <source>
        <dbReference type="ARBA" id="ARBA00022614"/>
    </source>
</evidence>
<feature type="domain" description="Disease resistance protein winged helix" evidence="9">
    <location>
        <begin position="763"/>
        <end position="836"/>
    </location>
</feature>
<evidence type="ECO:0000256" key="7">
    <source>
        <dbReference type="SAM" id="MobiDB-lite"/>
    </source>
</evidence>
<organism evidence="11 12">
    <name type="scientific">Eleusine coracana subsp. coracana</name>
    <dbReference type="NCBI Taxonomy" id="191504"/>
    <lineage>
        <taxon>Eukaryota</taxon>
        <taxon>Viridiplantae</taxon>
        <taxon>Streptophyta</taxon>
        <taxon>Embryophyta</taxon>
        <taxon>Tracheophyta</taxon>
        <taxon>Spermatophyta</taxon>
        <taxon>Magnoliopsida</taxon>
        <taxon>Liliopsida</taxon>
        <taxon>Poales</taxon>
        <taxon>Poaceae</taxon>
        <taxon>PACMAD clade</taxon>
        <taxon>Chloridoideae</taxon>
        <taxon>Cynodonteae</taxon>
        <taxon>Eleusininae</taxon>
        <taxon>Eleusine</taxon>
    </lineage>
</organism>
<evidence type="ECO:0008006" key="13">
    <source>
        <dbReference type="Google" id="ProtNLM"/>
    </source>
</evidence>
<evidence type="ECO:0000256" key="4">
    <source>
        <dbReference type="ARBA" id="ARBA00022741"/>
    </source>
</evidence>
<accession>A0AAV5C8M0</accession>
<dbReference type="PANTHER" id="PTHR23155:SF1062">
    <property type="entry name" value="OS11G0579400 PROTEIN"/>
    <property type="match status" value="1"/>
</dbReference>
<dbReference type="Pfam" id="PF23559">
    <property type="entry name" value="WHD_DRP"/>
    <property type="match status" value="1"/>
</dbReference>
<sequence>MAEVASGAVSALLGVIRNEALLLGGVQGDVQFIKEEMESINSFLMHLARTVPPSGEHDEQVRTWMSQVRLLAQDCNNCIDLYLYRGNPDIHLAKGGFWRYLMWAPWFLRKTMAQRSAAIRLRELKERARDVGDRRMRYGVEVPAKAAAASGQSPSRAAAISTHVAGEGTGDEEQDGGDQLVATVIDHSDRRAFELCSWEDYFKLKLQQWMEDIAWLPIYPPSIAIMASDTHQNDEACALACEALDAGQVHHVLVDIPFVHFYYNPLRPKEILYYILRELQLQQARSQPKAKQQETTSSGQDKGEERQSQHISKWREERTRKDDIYREQKKFFSEINDNIQQLKLYDKLENVKSEILLVKGDQLQPYLGQIKDDSLEHKVSKEPLGVLLLLLKLAATEQDQLGKKKPKRTLAAFYEDIIEATTLKLKEHIEAGTEQSSLICLSSAQYEHILREMFPKTRDNNAQEQDKNITATTIHEDHIKEITDKVKQDIIREVFPILMTSNSKALQDQDQEQDSSAAKHATMRTLGEDSISSHVAKQETRQGVKEDKGHMIQAIGKQAGHCEIPNSMVHETTEKIDNMKWMIKAQMKIKRIVDNIEQYLKDYTMIILKVDETIDGYLWEETRKALRLLSCMAGALIITTTRSTHQAKEYCCGQWEPIDCSLVGLYHATVLKLTSQKMQQDNCNPQLFHDILDNCDPHEFCMKMFARALYSKPTRSYEELYNLCTTLQAVSPKSLSSIAQKMIKFSYNDLPKEYKSCLLYLAIFPQGHRIRRSTLIGRWVVEGLITTEDWSWPSSVDKAERCFEMLINRWLIYPADIGVTGGIKSCMVGDLVYEFITTIAKKQRTVQIRLSHHLARHFSISNDLRLRGSDTVSSFLKKLSESSQFSLLKVLDLETCKCFGGKNKHYLKDICCKILLLKYLSLKRTDVTHLPKEINNLHELEVLDIRHTKVSVYATRNVSLLKLKRLLVGYTDPSPSNTYTGTTFKIEEYPRSVQVPDKIEKMLDMEVQLLQKLLENDGCSKLVKVTLCGTCLNQDDLNVLAKLSELLCMRLGDKAYTESKLIFKNNEFNKLKFFHVEGSNMAEISFGDGAVHELEKIVLSSANDLKSVFGVEGLSKLKELELNNNKLLTLFDKANQIAKVTLLGTFLRQGDLQILARKPNMHCLVLLENSYIEGHLSFNKEEFPKLNLLTIDNSHIANISFNCGSTPKLKKIIWSLTKDIVVTLSGINNLSRLKEFELNVFSR</sequence>
<keyword evidence="6" id="KW-0175">Coiled coil</keyword>
<evidence type="ECO:0000313" key="11">
    <source>
        <dbReference type="EMBL" id="GJM94456.1"/>
    </source>
</evidence>
<evidence type="ECO:0000259" key="8">
    <source>
        <dbReference type="Pfam" id="PF18052"/>
    </source>
</evidence>
<dbReference type="Gene3D" id="1.20.5.4130">
    <property type="match status" value="1"/>
</dbReference>
<protein>
    <recommendedName>
        <fullName evidence="13">Rx N-terminal domain-containing protein</fullName>
    </recommendedName>
</protein>
<evidence type="ECO:0000256" key="5">
    <source>
        <dbReference type="ARBA" id="ARBA00022821"/>
    </source>
</evidence>
<dbReference type="InterPro" id="IPR038005">
    <property type="entry name" value="RX-like_CC"/>
</dbReference>
<keyword evidence="5" id="KW-0611">Plant defense</keyword>
<dbReference type="InterPro" id="IPR027417">
    <property type="entry name" value="P-loop_NTPase"/>
</dbReference>